<dbReference type="InterPro" id="IPR055401">
    <property type="entry name" value="CEMIP_beta-hel_dom"/>
</dbReference>
<dbReference type="Pfam" id="PF24606">
    <property type="entry name" value="CEMIP_beta-hel"/>
    <property type="match status" value="1"/>
</dbReference>
<sequence length="1181" mass="127942">MRAAAAAGFQQRKQQQQQRGFSPPRLAGVDCEFCDRGFNTYASFDDCYAADVAFKPTGKGIQPAAYPALTTPPPDSGGEVSAAQASCPPAPAAGCLDYSGFTRWEVLYGSATAATDVVISGSVVLHGCAQPGGSVAVASITVLAGATLAVGDSALRLTFNRLRVNGSFAMGTPACPITSSITVTVPGGDETYGVDNAGSYDVHGLMQGPTWTRIAATVTAGSRVLPLQEAVQWQPGDKIVLVTTTWKDEVVNQNEVLTVAGVSADGRSVTTQQRVQFNHYGGEYQAEVGLLTRRILFTSDAVSTASGIGPHTTSFTPAMRISGAAFQAWGARNRPGRYSIHYHLAGNAPGAFVKNVAIYNSNWRCISIHGTNDVTLYGNVGFNIPGHCYYLEDGVEERCVMERNLAAFVHPIQTAGSGGGQAGTDRWQSADLFDPSDSGASGFYSLNAYNTWLNNAASGGFSGFTFPHAPRAIKDHRNIKKADGFPFDPSQRPFVLFKGNTAHSTGYFWEHNAAVYIGGMLFYKTDPADGQVKLFYNNGRGSIQADPLCPDPDWPSIEGNNDDCWVGSARSTKTADGAGDGFLVLQDTTAALANVGVTSWGDRVEVYNLRGFDLSRGSEYLGRSFMKDSFFRVNTSNSRNGWSQWPFSAKEFYWESQPIKGFEWYDTTTTTILSNIAFENYKYIKYVDDPEDWWYWQTPHAFRMLSHSDQFKPDKTMMVTKGISCNNCDMGSCSGGSCSGGAFFRVDETYRGSSWLFNWLDADGSVVRAAQPSKPAGPYLIASQPDWWRLDEAASWREPRFNNPWVSPMPVDEAAARLEMRVRAAGGQQYTLGAFDGQDVTRIGYVSQFGDVRKRVVMTRTEGTTGMTGKYGWYTVWNMTSTGYHAPKRLELILFNVPRNKAVLWASCWPPGTTFTISKLFEWADCQNVGPLTPVASRAALLASGGNNFWVDANSCLHLKLTDPGAHWKYTDSFQRDGLYVEEPIRWYDLRYVITTNMACADDFFCPLPGNPASRVPPAIPAMPPSCIDVQPPDATCGSVQCGWALDLGCKNPDVISNKFCQASCGSCPATLPVAQRMAVSITRLTRTAAGSQWRCSAVIKVTTAGSSTPVSGATAIIRWRTLSEHPGFPYTVTAATAGDGQVTTVSNRVPSGKGCRVVVLKVTKAGFEVFTTAVPASLSF</sequence>
<evidence type="ECO:0000256" key="2">
    <source>
        <dbReference type="ARBA" id="ARBA00038413"/>
    </source>
</evidence>
<feature type="compositionally biased region" description="Low complexity" evidence="3">
    <location>
        <begin position="1"/>
        <end position="21"/>
    </location>
</feature>
<evidence type="ECO:0000259" key="5">
    <source>
        <dbReference type="Pfam" id="PF24606"/>
    </source>
</evidence>
<evidence type="ECO:0000256" key="1">
    <source>
        <dbReference type="ARBA" id="ARBA00023180"/>
    </source>
</evidence>
<evidence type="ECO:0000313" key="7">
    <source>
        <dbReference type="Proteomes" id="UP000256970"/>
    </source>
</evidence>
<gene>
    <name evidence="6" type="ORF">BQ4739_LOCUS10346</name>
</gene>
<feature type="domain" description="G8" evidence="4">
    <location>
        <begin position="135"/>
        <end position="214"/>
    </location>
</feature>
<dbReference type="PANTHER" id="PTHR47687">
    <property type="entry name" value="G8 DOMAIN-CONTAINING PROTEIN DDB_G0288475-RELATED"/>
    <property type="match status" value="1"/>
</dbReference>
<dbReference type="Pfam" id="PF10162">
    <property type="entry name" value="G8"/>
    <property type="match status" value="1"/>
</dbReference>
<evidence type="ECO:0000256" key="3">
    <source>
        <dbReference type="SAM" id="MobiDB-lite"/>
    </source>
</evidence>
<dbReference type="InterPro" id="IPR052334">
    <property type="entry name" value="G8_domain-comF-like"/>
</dbReference>
<dbReference type="PANTHER" id="PTHR47687:SF4">
    <property type="entry name" value="G8 DOMAIN-CONTAINING PROTEIN DDB_G0286311-RELATED"/>
    <property type="match status" value="1"/>
</dbReference>
<protein>
    <submittedName>
        <fullName evidence="6">Uncharacterized protein</fullName>
    </submittedName>
</protein>
<dbReference type="EMBL" id="FNXT01000972">
    <property type="protein sequence ID" value="SZX70104.1"/>
    <property type="molecule type" value="Genomic_DNA"/>
</dbReference>
<name>A0A383VZ91_TETOB</name>
<comment type="similarity">
    <text evidence="2">Belongs to the comF family.</text>
</comment>
<organism evidence="6 7">
    <name type="scientific">Tetradesmus obliquus</name>
    <name type="common">Green alga</name>
    <name type="synonym">Acutodesmus obliquus</name>
    <dbReference type="NCBI Taxonomy" id="3088"/>
    <lineage>
        <taxon>Eukaryota</taxon>
        <taxon>Viridiplantae</taxon>
        <taxon>Chlorophyta</taxon>
        <taxon>core chlorophytes</taxon>
        <taxon>Chlorophyceae</taxon>
        <taxon>CS clade</taxon>
        <taxon>Sphaeropleales</taxon>
        <taxon>Scenedesmaceae</taxon>
        <taxon>Tetradesmus</taxon>
    </lineage>
</organism>
<evidence type="ECO:0000259" key="4">
    <source>
        <dbReference type="Pfam" id="PF10162"/>
    </source>
</evidence>
<feature type="region of interest" description="Disordered" evidence="3">
    <location>
        <begin position="1"/>
        <end position="22"/>
    </location>
</feature>
<dbReference type="InterPro" id="IPR019316">
    <property type="entry name" value="G8_domain"/>
</dbReference>
<evidence type="ECO:0000313" key="6">
    <source>
        <dbReference type="EMBL" id="SZX70104.1"/>
    </source>
</evidence>
<dbReference type="AlphaFoldDB" id="A0A383VZ91"/>
<proteinExistence type="inferred from homology"/>
<feature type="domain" description="CEMIP beta-helix" evidence="5">
    <location>
        <begin position="311"/>
        <end position="505"/>
    </location>
</feature>
<reference evidence="6 7" key="1">
    <citation type="submission" date="2016-10" db="EMBL/GenBank/DDBJ databases">
        <authorList>
            <person name="Cai Z."/>
        </authorList>
    </citation>
    <scope>NUCLEOTIDE SEQUENCE [LARGE SCALE GENOMIC DNA]</scope>
</reference>
<keyword evidence="7" id="KW-1185">Reference proteome</keyword>
<accession>A0A383VZ91</accession>
<dbReference type="Proteomes" id="UP000256970">
    <property type="component" value="Unassembled WGS sequence"/>
</dbReference>
<keyword evidence="1" id="KW-0325">Glycoprotein</keyword>